<feature type="region of interest" description="Disordered" evidence="1">
    <location>
        <begin position="414"/>
        <end position="448"/>
    </location>
</feature>
<name>A0A8H4Q7P8_9HYPO</name>
<dbReference type="EMBL" id="JAACLJ010000003">
    <property type="protein sequence ID" value="KAF4589354.1"/>
    <property type="molecule type" value="Genomic_DNA"/>
</dbReference>
<dbReference type="Proteomes" id="UP000562929">
    <property type="component" value="Unassembled WGS sequence"/>
</dbReference>
<proteinExistence type="predicted"/>
<gene>
    <name evidence="2" type="ORF">GQ602_003243</name>
</gene>
<dbReference type="PANTHER" id="PTHR13060">
    <property type="entry name" value="SGT1 PROTEIN HSGT1 SUPPRESSOR OF GCR2"/>
    <property type="match status" value="1"/>
</dbReference>
<feature type="region of interest" description="Disordered" evidence="1">
    <location>
        <begin position="501"/>
        <end position="537"/>
    </location>
</feature>
<organism evidence="2 3">
    <name type="scientific">Ophiocordyceps camponoti-floridani</name>
    <dbReference type="NCBI Taxonomy" id="2030778"/>
    <lineage>
        <taxon>Eukaryota</taxon>
        <taxon>Fungi</taxon>
        <taxon>Dikarya</taxon>
        <taxon>Ascomycota</taxon>
        <taxon>Pezizomycotina</taxon>
        <taxon>Sordariomycetes</taxon>
        <taxon>Hypocreomycetidae</taxon>
        <taxon>Hypocreales</taxon>
        <taxon>Ophiocordycipitaceae</taxon>
        <taxon>Ophiocordyceps</taxon>
    </lineage>
</organism>
<dbReference type="AlphaFoldDB" id="A0A8H4Q7P8"/>
<dbReference type="PANTHER" id="PTHR13060:SF0">
    <property type="entry name" value="PROTEIN ECDYSONELESS HOMOLOG"/>
    <property type="match status" value="1"/>
</dbReference>
<dbReference type="OrthoDB" id="27237at2759"/>
<protein>
    <submittedName>
        <fullName evidence="2">Protein SGT1</fullName>
    </submittedName>
</protein>
<accession>A0A8H4Q7P8</accession>
<dbReference type="GO" id="GO:0005634">
    <property type="term" value="C:nucleus"/>
    <property type="evidence" value="ECO:0007669"/>
    <property type="project" value="TreeGrafter"/>
</dbReference>
<evidence type="ECO:0000313" key="3">
    <source>
        <dbReference type="Proteomes" id="UP000562929"/>
    </source>
</evidence>
<dbReference type="Pfam" id="PF07093">
    <property type="entry name" value="SGT1"/>
    <property type="match status" value="1"/>
</dbReference>
<reference evidence="2 3" key="1">
    <citation type="journal article" date="2020" name="G3 (Bethesda)">
        <title>Genetic Underpinnings of Host Manipulation by Ophiocordyceps as Revealed by Comparative Transcriptomics.</title>
        <authorList>
            <person name="Will I."/>
            <person name="Das B."/>
            <person name="Trinh T."/>
            <person name="Brachmann A."/>
            <person name="Ohm R.A."/>
            <person name="de Bekker C."/>
        </authorList>
    </citation>
    <scope>NUCLEOTIDE SEQUENCE [LARGE SCALE GENOMIC DNA]</scope>
    <source>
        <strain evidence="2 3">EC05</strain>
    </source>
</reference>
<evidence type="ECO:0000313" key="2">
    <source>
        <dbReference type="EMBL" id="KAF4589354.1"/>
    </source>
</evidence>
<feature type="compositionally biased region" description="Acidic residues" evidence="1">
    <location>
        <begin position="426"/>
        <end position="445"/>
    </location>
</feature>
<dbReference type="InterPro" id="IPR010770">
    <property type="entry name" value="Ecd"/>
</dbReference>
<comment type="caution">
    <text evidence="2">The sequence shown here is derived from an EMBL/GenBank/DDBJ whole genome shotgun (WGS) entry which is preliminary data.</text>
</comment>
<sequence length="587" mass="65949">MSLMTEEQISETEEGFQNGFNQLSRKAPENCVEYWLFVLGSDSEDGAELEVIHRAAEDLAQRLTKGYIWQRDAFQLELRDQDEYRCLYGMSDYGDAVEDEWLIVYLLQQLTEKHENLWVRIADDDGEFLLIEAANVLPDWLSPETDGNRAWIHEGKLFLIPRDTACPRGMTSGSISLPQALNFIQSRSLDLVHSPFIQEEAFYRLGKYPRHISDSTHFSLVTIPRKLAFVLHSLPKSISPAVEYFYLRDPLSLEPIVSNSTTLAFPPQDLVTFEPPTGWQKVMRDAVLSATPNDKEQLVRIELGMKLTVGFEALAAAASQDKRKTAKQVEALLQELSNNGGKMLPSDEEIGLWPESNRNDDETWMNIDYDDFEREIAGQSRSSAQGGSGFGDAQTETDLRKIVSRFEAFLNDESAGLDGAEFGDSKEEDADDNTEESEDDEDSELEDKVVGFDEQAFSSMMRTMLGQSGQRETTSLEAQEIAEIQELSNQMENELRNSGALEHDDASGDQQVTRQGGSVGEEQDLDRQGSIFQDTEENSDVQIDYNLARNLLESFKGQAGLAGPTGNVLGMMGFRLPRDEDCRDNDD</sequence>
<keyword evidence="3" id="KW-1185">Reference proteome</keyword>
<evidence type="ECO:0000256" key="1">
    <source>
        <dbReference type="SAM" id="MobiDB-lite"/>
    </source>
</evidence>